<organism evidence="2 3">
    <name type="scientific">Paenibacillus polymyxa</name>
    <name type="common">Bacillus polymyxa</name>
    <dbReference type="NCBI Taxonomy" id="1406"/>
    <lineage>
        <taxon>Bacteria</taxon>
        <taxon>Bacillati</taxon>
        <taxon>Bacillota</taxon>
        <taxon>Bacilli</taxon>
        <taxon>Bacillales</taxon>
        <taxon>Paenibacillaceae</taxon>
        <taxon>Paenibacillus</taxon>
    </lineage>
</organism>
<feature type="transmembrane region" description="Helical" evidence="1">
    <location>
        <begin position="72"/>
        <end position="95"/>
    </location>
</feature>
<dbReference type="AlphaFoldDB" id="A0AAP4EAZ1"/>
<keyword evidence="1" id="KW-1133">Transmembrane helix</keyword>
<dbReference type="EMBL" id="JARVWT010000006">
    <property type="protein sequence ID" value="MDH2332480.1"/>
    <property type="molecule type" value="Genomic_DNA"/>
</dbReference>
<evidence type="ECO:0000313" key="2">
    <source>
        <dbReference type="EMBL" id="MDH2332480.1"/>
    </source>
</evidence>
<dbReference type="RefSeq" id="WP_279834851.1">
    <property type="nucleotide sequence ID" value="NZ_JARVWT010000006.1"/>
</dbReference>
<protein>
    <submittedName>
        <fullName evidence="2">Uncharacterized protein</fullName>
    </submittedName>
</protein>
<feature type="transmembrane region" description="Helical" evidence="1">
    <location>
        <begin position="45"/>
        <end position="66"/>
    </location>
</feature>
<dbReference type="Proteomes" id="UP001229409">
    <property type="component" value="Unassembled WGS sequence"/>
</dbReference>
<keyword evidence="1" id="KW-0472">Membrane</keyword>
<sequence length="131" mass="14744">MKPEKERLALEKLKESKRYYARFKTKELELLKAGYEADEEDNKQIGVIIALITIGASFMSLSANLMMKVNTYLLPLALLLIYIIGISGVTYMGWITSVRNVKTTRTRKIIDIVLAERAAAKAKQNPPTPTP</sequence>
<proteinExistence type="predicted"/>
<gene>
    <name evidence="2" type="ORF">QDS18_16595</name>
</gene>
<comment type="caution">
    <text evidence="2">The sequence shown here is derived from an EMBL/GenBank/DDBJ whole genome shotgun (WGS) entry which is preliminary data.</text>
</comment>
<evidence type="ECO:0000256" key="1">
    <source>
        <dbReference type="SAM" id="Phobius"/>
    </source>
</evidence>
<accession>A0AAP4EAZ1</accession>
<keyword evidence="1" id="KW-0812">Transmembrane</keyword>
<name>A0AAP4EAZ1_PAEPO</name>
<reference evidence="2" key="1">
    <citation type="submission" date="2023-04" db="EMBL/GenBank/DDBJ databases">
        <title>Uncovering the Secrets of Slow-Growing Bacteria in Tropical Savanna Soil through Cultivation and Genomic Analysis.</title>
        <authorList>
            <person name="Goncalves O.S."/>
            <person name="Santana M.F."/>
        </authorList>
    </citation>
    <scope>NUCLEOTIDE SEQUENCE</scope>
    <source>
        <strain evidence="2">ANTI</strain>
    </source>
</reference>
<evidence type="ECO:0000313" key="3">
    <source>
        <dbReference type="Proteomes" id="UP001229409"/>
    </source>
</evidence>